<feature type="binding site" evidence="8">
    <location>
        <position position="31"/>
    </location>
    <ligand>
        <name>Zn(2+)</name>
        <dbReference type="ChEBI" id="CHEBI:29105"/>
        <label>1</label>
    </ligand>
</feature>
<feature type="domain" description="TFIIS-type" evidence="10">
    <location>
        <begin position="74"/>
        <end position="114"/>
    </location>
</feature>
<gene>
    <name evidence="11" type="ORF">BV898_12595</name>
</gene>
<feature type="binding site" evidence="8">
    <location>
        <position position="81"/>
    </location>
    <ligand>
        <name>Zn(2+)</name>
        <dbReference type="ChEBI" id="CHEBI:29105"/>
        <label>2</label>
    </ligand>
</feature>
<evidence type="ECO:0000256" key="2">
    <source>
        <dbReference type="ARBA" id="ARBA00022478"/>
    </source>
</evidence>
<feature type="zinc finger region" description="C4-type" evidence="9">
    <location>
        <begin position="5"/>
        <end position="34"/>
    </location>
</feature>
<dbReference type="PROSITE" id="PS51133">
    <property type="entry name" value="ZF_TFIIS_2"/>
    <property type="match status" value="1"/>
</dbReference>
<dbReference type="CDD" id="cd10509">
    <property type="entry name" value="Zn-ribbon_RPC11"/>
    <property type="match status" value="1"/>
</dbReference>
<evidence type="ECO:0000256" key="8">
    <source>
        <dbReference type="PIRSR" id="PIRSR005586-1"/>
    </source>
</evidence>
<feature type="binding site" evidence="8">
    <location>
        <position position="106"/>
    </location>
    <ligand>
        <name>Zn(2+)</name>
        <dbReference type="ChEBI" id="CHEBI:29105"/>
        <label>2</label>
    </ligand>
</feature>
<dbReference type="SMART" id="SM00440">
    <property type="entry name" value="ZnF_C2C2"/>
    <property type="match status" value="1"/>
</dbReference>
<keyword evidence="4 9" id="KW-0863">Zinc-finger</keyword>
<keyword evidence="2 7" id="KW-0240">DNA-directed RNA polymerase</keyword>
<comment type="subcellular location">
    <subcellularLocation>
        <location evidence="1 7">Nucleus</location>
    </subcellularLocation>
</comment>
<dbReference type="PIRSF" id="PIRSF005586">
    <property type="entry name" value="RNApol_RpoM"/>
    <property type="match status" value="1"/>
</dbReference>
<proteinExistence type="inferred from homology"/>
<evidence type="ECO:0000256" key="4">
    <source>
        <dbReference type="ARBA" id="ARBA00022771"/>
    </source>
</evidence>
<dbReference type="SUPFAM" id="SSF57783">
    <property type="entry name" value="Zinc beta-ribbon"/>
    <property type="match status" value="1"/>
</dbReference>
<comment type="function">
    <text evidence="7">DNA-dependent RNA polymerase catalyzes the transcription of DNA into RNA using the four ribonucleoside triphosphates as substrates.</text>
</comment>
<dbReference type="Pfam" id="PF01096">
    <property type="entry name" value="Zn_ribbon_TFIIS"/>
    <property type="match status" value="1"/>
</dbReference>
<dbReference type="GO" id="GO:0008270">
    <property type="term" value="F:zinc ion binding"/>
    <property type="evidence" value="ECO:0007669"/>
    <property type="project" value="UniProtKB-KW"/>
</dbReference>
<dbReference type="PROSITE" id="PS00466">
    <property type="entry name" value="ZF_TFIIS_1"/>
    <property type="match status" value="1"/>
</dbReference>
<comment type="caution">
    <text evidence="11">The sequence shown here is derived from an EMBL/GenBank/DDBJ whole genome shotgun (WGS) entry which is preliminary data.</text>
</comment>
<evidence type="ECO:0000256" key="5">
    <source>
        <dbReference type="ARBA" id="ARBA00022833"/>
    </source>
</evidence>
<feature type="binding site" evidence="8">
    <location>
        <position position="34"/>
    </location>
    <ligand>
        <name>Zn(2+)</name>
        <dbReference type="ChEBI" id="CHEBI:29105"/>
        <label>1</label>
    </ligand>
</feature>
<dbReference type="InterPro" id="IPR012164">
    <property type="entry name" value="Rpa12/Rpb9/Rpc10/TFS"/>
</dbReference>
<evidence type="ECO:0000313" key="12">
    <source>
        <dbReference type="Proteomes" id="UP000192578"/>
    </source>
</evidence>
<dbReference type="GO" id="GO:0005666">
    <property type="term" value="C:RNA polymerase III complex"/>
    <property type="evidence" value="ECO:0007669"/>
    <property type="project" value="TreeGrafter"/>
</dbReference>
<feature type="binding site" evidence="8">
    <location>
        <position position="109"/>
    </location>
    <ligand>
        <name>Zn(2+)</name>
        <dbReference type="ChEBI" id="CHEBI:29105"/>
        <label>2</label>
    </ligand>
</feature>
<dbReference type="Proteomes" id="UP000192578">
    <property type="component" value="Unassembled WGS sequence"/>
</dbReference>
<evidence type="ECO:0000256" key="6">
    <source>
        <dbReference type="ARBA" id="ARBA00023242"/>
    </source>
</evidence>
<dbReference type="GO" id="GO:0003899">
    <property type="term" value="F:DNA-directed RNA polymerase activity"/>
    <property type="evidence" value="ECO:0007669"/>
    <property type="project" value="InterPro"/>
</dbReference>
<dbReference type="Gene3D" id="2.20.25.10">
    <property type="match status" value="1"/>
</dbReference>
<dbReference type="EMBL" id="MTYJ01000129">
    <property type="protein sequence ID" value="OQV13165.1"/>
    <property type="molecule type" value="Genomic_DNA"/>
</dbReference>
<reference evidence="12" key="1">
    <citation type="submission" date="2017-01" db="EMBL/GenBank/DDBJ databases">
        <title>Comparative genomics of anhydrobiosis in the tardigrade Hypsibius dujardini.</title>
        <authorList>
            <person name="Yoshida Y."/>
            <person name="Koutsovoulos G."/>
            <person name="Laetsch D."/>
            <person name="Stevens L."/>
            <person name="Kumar S."/>
            <person name="Horikawa D."/>
            <person name="Ishino K."/>
            <person name="Komine S."/>
            <person name="Tomita M."/>
            <person name="Blaxter M."/>
            <person name="Arakawa K."/>
        </authorList>
    </citation>
    <scope>NUCLEOTIDE SEQUENCE [LARGE SCALE GENOMIC DNA]</scope>
    <source>
        <strain evidence="12">Z151</strain>
    </source>
</reference>
<evidence type="ECO:0000313" key="11">
    <source>
        <dbReference type="EMBL" id="OQV13165.1"/>
    </source>
</evidence>
<evidence type="ECO:0000256" key="7">
    <source>
        <dbReference type="PIRNR" id="PIRNR005586"/>
    </source>
</evidence>
<evidence type="ECO:0000256" key="3">
    <source>
        <dbReference type="ARBA" id="ARBA00022723"/>
    </source>
</evidence>
<comment type="similarity">
    <text evidence="7">Belongs to the archaeal rpoM/eukaryotic RPA12/RPB9/RPC11 RNA polymerase family.</text>
</comment>
<sequence>MIIICETCRSFMQVVRPNDVSGGHGGYHVVCHVCKMEIPVSDFPGSKLICSYYPKLKEVSEVHSGDGDAGRDETDATCPKCNHKRAYYSQMQTRSADEAMTIFFKCMGCANQWREN</sequence>
<keyword evidence="5 8" id="KW-0862">Zinc</keyword>
<dbReference type="PANTHER" id="PTHR11239">
    <property type="entry name" value="DNA-DIRECTED RNA POLYMERASE"/>
    <property type="match status" value="1"/>
</dbReference>
<feature type="binding site" evidence="8">
    <location>
        <position position="78"/>
    </location>
    <ligand>
        <name>Zn(2+)</name>
        <dbReference type="ChEBI" id="CHEBI:29105"/>
        <label>2</label>
    </ligand>
</feature>
<feature type="binding site" evidence="8">
    <location>
        <position position="8"/>
    </location>
    <ligand>
        <name>Zn(2+)</name>
        <dbReference type="ChEBI" id="CHEBI:29105"/>
        <label>1</label>
    </ligand>
</feature>
<evidence type="ECO:0000256" key="9">
    <source>
        <dbReference type="PIRSR" id="PIRSR005586-2"/>
    </source>
</evidence>
<dbReference type="PANTHER" id="PTHR11239:SF12">
    <property type="entry name" value="DNA-DIRECTED RNA POLYMERASE III SUBUNIT RPC10"/>
    <property type="match status" value="1"/>
</dbReference>
<organism evidence="11 12">
    <name type="scientific">Hypsibius exemplaris</name>
    <name type="common">Freshwater tardigrade</name>
    <dbReference type="NCBI Taxonomy" id="2072580"/>
    <lineage>
        <taxon>Eukaryota</taxon>
        <taxon>Metazoa</taxon>
        <taxon>Ecdysozoa</taxon>
        <taxon>Tardigrada</taxon>
        <taxon>Eutardigrada</taxon>
        <taxon>Parachela</taxon>
        <taxon>Hypsibioidea</taxon>
        <taxon>Hypsibiidae</taxon>
        <taxon>Hypsibius</taxon>
    </lineage>
</organism>
<dbReference type="AlphaFoldDB" id="A0A1W0WD76"/>
<protein>
    <recommendedName>
        <fullName evidence="7">DNA-directed RNA polymerase subunit</fullName>
    </recommendedName>
</protein>
<dbReference type="InterPro" id="IPR001222">
    <property type="entry name" value="Znf_TFIIS"/>
</dbReference>
<keyword evidence="12" id="KW-1185">Reference proteome</keyword>
<keyword evidence="3 8" id="KW-0479">Metal-binding</keyword>
<feature type="binding site" evidence="8">
    <location>
        <position position="5"/>
    </location>
    <ligand>
        <name>Zn(2+)</name>
        <dbReference type="ChEBI" id="CHEBI:29105"/>
        <label>1</label>
    </ligand>
</feature>
<evidence type="ECO:0000256" key="1">
    <source>
        <dbReference type="ARBA" id="ARBA00004123"/>
    </source>
</evidence>
<dbReference type="GO" id="GO:0006386">
    <property type="term" value="P:termination of RNA polymerase III transcription"/>
    <property type="evidence" value="ECO:0007669"/>
    <property type="project" value="TreeGrafter"/>
</dbReference>
<accession>A0A1W0WD76</accession>
<evidence type="ECO:0000259" key="10">
    <source>
        <dbReference type="PROSITE" id="PS51133"/>
    </source>
</evidence>
<keyword evidence="7" id="KW-0804">Transcription</keyword>
<dbReference type="OrthoDB" id="282152at2759"/>
<dbReference type="InterPro" id="IPR034014">
    <property type="entry name" value="Zn_ribbon_RPC11_C"/>
</dbReference>
<keyword evidence="6 7" id="KW-0539">Nucleus</keyword>
<name>A0A1W0WD76_HYPEX</name>
<dbReference type="GO" id="GO:0003676">
    <property type="term" value="F:nucleic acid binding"/>
    <property type="evidence" value="ECO:0007669"/>
    <property type="project" value="InterPro"/>
</dbReference>